<feature type="chain" id="PRO_5021744050" evidence="1">
    <location>
        <begin position="22"/>
        <end position="213"/>
    </location>
</feature>
<evidence type="ECO:0000313" key="2">
    <source>
        <dbReference type="EMBL" id="GEM75756.1"/>
    </source>
</evidence>
<keyword evidence="1" id="KW-0732">Signal</keyword>
<dbReference type="EMBL" id="BJXJ01000015">
    <property type="protein sequence ID" value="GEM75756.1"/>
    <property type="molecule type" value="Genomic_DNA"/>
</dbReference>
<proteinExistence type="predicted"/>
<gene>
    <name evidence="2" type="ORF">VSA01S_18680</name>
</gene>
<dbReference type="Proteomes" id="UP000321922">
    <property type="component" value="Unassembled WGS sequence"/>
</dbReference>
<accession>A0A511QF07</accession>
<evidence type="ECO:0000256" key="1">
    <source>
        <dbReference type="SAM" id="SignalP"/>
    </source>
</evidence>
<keyword evidence="3" id="KW-1185">Reference proteome</keyword>
<evidence type="ECO:0000313" key="3">
    <source>
        <dbReference type="Proteomes" id="UP000321922"/>
    </source>
</evidence>
<comment type="caution">
    <text evidence="2">The sequence shown here is derived from an EMBL/GenBank/DDBJ whole genome shotgun (WGS) entry which is preliminary data.</text>
</comment>
<sequence length="213" mass="25063">MFKKTLILTLGVIFFSPVVLSFNDEPRTVKRCDEDNLTPTEAIQRNSWARKCRHISLRTEDYNVFDDNGVIRARPKYPSFFNPNNFDDWFKAPKSENAACDIRHYTRKIYCVSNSSRHEERLVRRCAVDSLNPIEAIQRNQWARKCKYISDRTFNFYIYNKNGGLRARPKYPTFYNSANFNDWFEAPKNESASCNRRNSNVIEICESSSLILN</sequence>
<protein>
    <submittedName>
        <fullName evidence="2">Uncharacterized protein</fullName>
    </submittedName>
</protein>
<reference evidence="2 3" key="1">
    <citation type="submission" date="2019-07" db="EMBL/GenBank/DDBJ databases">
        <title>Whole genome shotgun sequence of Vibrio sagamiensis NBRC 104589.</title>
        <authorList>
            <person name="Hosoyama A."/>
            <person name="Uohara A."/>
            <person name="Ohji S."/>
            <person name="Ichikawa N."/>
        </authorList>
    </citation>
    <scope>NUCLEOTIDE SEQUENCE [LARGE SCALE GENOMIC DNA]</scope>
    <source>
        <strain evidence="2 3">NBRC 104589</strain>
    </source>
</reference>
<organism evidence="2 3">
    <name type="scientific">Vibrio sagamiensis NBRC 104589</name>
    <dbReference type="NCBI Taxonomy" id="1219064"/>
    <lineage>
        <taxon>Bacteria</taxon>
        <taxon>Pseudomonadati</taxon>
        <taxon>Pseudomonadota</taxon>
        <taxon>Gammaproteobacteria</taxon>
        <taxon>Vibrionales</taxon>
        <taxon>Vibrionaceae</taxon>
        <taxon>Vibrio</taxon>
    </lineage>
</organism>
<dbReference type="RefSeq" id="WP_039980849.1">
    <property type="nucleotide sequence ID" value="NZ_BAOJ01000043.1"/>
</dbReference>
<dbReference type="AlphaFoldDB" id="A0A511QF07"/>
<name>A0A511QF07_9VIBR</name>
<dbReference type="OrthoDB" id="5379915at2"/>
<feature type="signal peptide" evidence="1">
    <location>
        <begin position="1"/>
        <end position="21"/>
    </location>
</feature>